<dbReference type="InterPro" id="IPR011005">
    <property type="entry name" value="Dihydropteroate_synth-like_sf"/>
</dbReference>
<evidence type="ECO:0000256" key="17">
    <source>
        <dbReference type="ARBA" id="ARBA00057011"/>
    </source>
</evidence>
<evidence type="ECO:0000256" key="1">
    <source>
        <dbReference type="ARBA" id="ARBA00000012"/>
    </source>
</evidence>
<dbReference type="Gene3D" id="3.20.20.20">
    <property type="entry name" value="Dihydropteroate synthase-like"/>
    <property type="match status" value="1"/>
</dbReference>
<evidence type="ECO:0000256" key="13">
    <source>
        <dbReference type="ARBA" id="ARBA00022842"/>
    </source>
</evidence>
<dbReference type="PROSITE" id="PS01012">
    <property type="entry name" value="FOLYLPOLYGLU_SYNT_2"/>
    <property type="match status" value="1"/>
</dbReference>
<evidence type="ECO:0000256" key="14">
    <source>
        <dbReference type="ARBA" id="ARBA00022909"/>
    </source>
</evidence>
<dbReference type="NCBIfam" id="TIGR01496">
    <property type="entry name" value="DHPS"/>
    <property type="match status" value="1"/>
</dbReference>
<keyword evidence="22" id="KW-1185">Reference proteome</keyword>
<dbReference type="GO" id="GO:0005524">
    <property type="term" value="F:ATP binding"/>
    <property type="evidence" value="ECO:0007669"/>
    <property type="project" value="UniProtKB-KW"/>
</dbReference>
<dbReference type="InterPro" id="IPR000489">
    <property type="entry name" value="Pterin-binding_dom"/>
</dbReference>
<dbReference type="PROSITE" id="PS50972">
    <property type="entry name" value="PTERIN_BINDING"/>
    <property type="match status" value="1"/>
</dbReference>
<evidence type="ECO:0000256" key="5">
    <source>
        <dbReference type="ARBA" id="ARBA00009951"/>
    </source>
</evidence>
<evidence type="ECO:0000313" key="22">
    <source>
        <dbReference type="Proteomes" id="UP000252189"/>
    </source>
</evidence>
<dbReference type="Proteomes" id="UP000252189">
    <property type="component" value="Unassembled WGS sequence"/>
</dbReference>
<evidence type="ECO:0000256" key="11">
    <source>
        <dbReference type="ARBA" id="ARBA00022741"/>
    </source>
</evidence>
<dbReference type="FunFam" id="3.40.1190.10:FF:000011">
    <property type="entry name" value="Folylpolyglutamate synthase/dihydrofolate synthase"/>
    <property type="match status" value="1"/>
</dbReference>
<gene>
    <name evidence="21" type="primary">folP</name>
    <name evidence="21" type="ORF">DU504_15090</name>
</gene>
<dbReference type="EC" id="6.3.2.17" evidence="7"/>
<evidence type="ECO:0000256" key="15">
    <source>
        <dbReference type="ARBA" id="ARBA00023268"/>
    </source>
</evidence>
<comment type="caution">
    <text evidence="21">The sequence shown here is derived from an EMBL/GenBank/DDBJ whole genome shotgun (WGS) entry which is preliminary data.</text>
</comment>
<dbReference type="NCBIfam" id="TIGR01499">
    <property type="entry name" value="folC"/>
    <property type="match status" value="1"/>
</dbReference>
<dbReference type="PANTHER" id="PTHR20941:SF1">
    <property type="entry name" value="FOLIC ACID SYNTHESIS PROTEIN FOL1"/>
    <property type="match status" value="1"/>
</dbReference>
<evidence type="ECO:0000256" key="8">
    <source>
        <dbReference type="ARBA" id="ARBA00022598"/>
    </source>
</evidence>
<dbReference type="PANTHER" id="PTHR20941">
    <property type="entry name" value="FOLATE SYNTHESIS PROTEINS"/>
    <property type="match status" value="1"/>
</dbReference>
<dbReference type="InterPro" id="IPR018109">
    <property type="entry name" value="Folylpolyglutamate_synth_CS"/>
</dbReference>
<comment type="catalytic activity">
    <reaction evidence="16">
        <text>(6S)-5,6,7,8-tetrahydrofolyl-(gamma-L-Glu)(n) + L-glutamate + ATP = (6S)-5,6,7,8-tetrahydrofolyl-(gamma-L-Glu)(n+1) + ADP + phosphate + H(+)</text>
        <dbReference type="Rhea" id="RHEA:10580"/>
        <dbReference type="Rhea" id="RHEA-COMP:14738"/>
        <dbReference type="Rhea" id="RHEA-COMP:14740"/>
        <dbReference type="ChEBI" id="CHEBI:15378"/>
        <dbReference type="ChEBI" id="CHEBI:29985"/>
        <dbReference type="ChEBI" id="CHEBI:30616"/>
        <dbReference type="ChEBI" id="CHEBI:43474"/>
        <dbReference type="ChEBI" id="CHEBI:141005"/>
        <dbReference type="ChEBI" id="CHEBI:456216"/>
        <dbReference type="EC" id="6.3.2.17"/>
    </reaction>
</comment>
<sequence length="820" mass="86834">MDYHAAADFLSDLRRFALDPGTESIRELLAYLDDPHEGVAFVQVAGSNGKGSTARMTESILREAGYRTGLYTSPHFDDIRERVRVDGRKITESAVVEFVDRVRPFLVDRAVEGDPLTSFETLTAMSLWYFGRSDVDVAVLEVGMGGRLDATSVVDPVAAAVTAVSLEHTEVLGDTLDDIAAEKVTVAPEDAPLVTGATGDSLAAVRRHAPDARTVGLAAESPDVRVRYDGVVNHAEAGVALTGDDWSVETRVPLPGAYQARNAGVAATLARQVGGDRVTEAHLERGLRNAHWPGRFEVVERDPLVVLDGAHNPDACGAVGETLAEYDYDDLHLVFGAMHDKDHRSMVEALPRAASVRTCAPALERAADPAVLAASFEAAGAEGTVESAHSVAAALDAARDAAAPDDCVLVVGSLFAVAEARRRWSRLAITRAVDDDDDARAVLDRAHPDAVDAAAVAGESASTVVTVHLDRQEARALDRAAGRVGAAAVTADYRTGRELRAAVVAGTNAELRALLAALDRRGLANVADTLRPRIDDGGTAPSPDRDYPWIERPSVMGILNVTPDSFHDGGEYFDASVAVERAEAMVDAGADVIDVGGESTRPGADPVPVEEEIERVKPVIEALDDLDALVSIDTRKAAVGRAALEAGADILNDVTGLEDPEMRFLAAEFDVPVIVMHSIDAPVVPGKTITYDDVVSDVIDELAERVALAERAGLDREQVIVDPGLGFGKSNVENFELLDRLPEFQALGCPLLLGHSHKSMFAHVGQESGERLPATVAATALAVDRGADIVRVHDVVENVAAVRTAVATADAAGVPDDWRA</sequence>
<feature type="domain" description="Pterin-binding" evidence="20">
    <location>
        <begin position="553"/>
        <end position="803"/>
    </location>
</feature>
<dbReference type="InterPro" id="IPR045031">
    <property type="entry name" value="DHP_synth-like"/>
</dbReference>
<dbReference type="GO" id="GO:0046872">
    <property type="term" value="F:metal ion binding"/>
    <property type="evidence" value="ECO:0007669"/>
    <property type="project" value="UniProtKB-KW"/>
</dbReference>
<dbReference type="InterPro" id="IPR036565">
    <property type="entry name" value="Mur-like_cat_sf"/>
</dbReference>
<comment type="function">
    <text evidence="17">Can complement an H.volcanii mutant strain that is thymidine auxotroph because it lacks the two dihydrofolate reductase genes encoded by hdrA and hdrB.</text>
</comment>
<dbReference type="SUPFAM" id="SSF51717">
    <property type="entry name" value="Dihydropteroate synthetase-like"/>
    <property type="match status" value="1"/>
</dbReference>
<dbReference type="InterPro" id="IPR006390">
    <property type="entry name" value="DHP_synth_dom"/>
</dbReference>
<dbReference type="Pfam" id="PF02875">
    <property type="entry name" value="Mur_ligase_C"/>
    <property type="match status" value="1"/>
</dbReference>
<keyword evidence="12" id="KW-0067">ATP-binding</keyword>
<dbReference type="InterPro" id="IPR001645">
    <property type="entry name" value="Folylpolyglutamate_synth"/>
</dbReference>
<keyword evidence="11" id="KW-0547">Nucleotide-binding</keyword>
<evidence type="ECO:0000256" key="19">
    <source>
        <dbReference type="ARBA" id="ARBA00068433"/>
    </source>
</evidence>
<organism evidence="21 22">
    <name type="scientific">Haloplanus salinus</name>
    <dbReference type="NCBI Taxonomy" id="1126245"/>
    <lineage>
        <taxon>Archaea</taxon>
        <taxon>Methanobacteriati</taxon>
        <taxon>Methanobacteriota</taxon>
        <taxon>Stenosarchaea group</taxon>
        <taxon>Halobacteria</taxon>
        <taxon>Halobacteriales</taxon>
        <taxon>Haloferacaceae</taxon>
        <taxon>Haloplanus</taxon>
    </lineage>
</organism>
<dbReference type="SUPFAM" id="SSF53623">
    <property type="entry name" value="MurD-like peptide ligases, catalytic domain"/>
    <property type="match status" value="1"/>
</dbReference>
<comment type="catalytic activity">
    <reaction evidence="1">
        <text>(7,8-dihydropterin-6-yl)methyl diphosphate + 4-aminobenzoate = 7,8-dihydropteroate + diphosphate</text>
        <dbReference type="Rhea" id="RHEA:19949"/>
        <dbReference type="ChEBI" id="CHEBI:17836"/>
        <dbReference type="ChEBI" id="CHEBI:17839"/>
        <dbReference type="ChEBI" id="CHEBI:33019"/>
        <dbReference type="ChEBI" id="CHEBI:72950"/>
        <dbReference type="EC" id="2.5.1.15"/>
    </reaction>
</comment>
<evidence type="ECO:0000256" key="18">
    <source>
        <dbReference type="ARBA" id="ARBA00060901"/>
    </source>
</evidence>
<keyword evidence="13" id="KW-0460">Magnesium</keyword>
<dbReference type="GO" id="GO:0004326">
    <property type="term" value="F:tetrahydrofolylpolyglutamate synthase activity"/>
    <property type="evidence" value="ECO:0007669"/>
    <property type="project" value="UniProtKB-EC"/>
</dbReference>
<evidence type="ECO:0000256" key="3">
    <source>
        <dbReference type="ARBA" id="ARBA00004763"/>
    </source>
</evidence>
<comment type="pathway">
    <text evidence="3">Cofactor biosynthesis; tetrahydrofolate biosynthesis; 7,8-dihydrofolate from 2-amino-4-hydroxy-6-hydroxymethyl-7,8-dihydropteridine diphosphate and 4-aminobenzoate: step 1/2.</text>
</comment>
<dbReference type="EC" id="2.5.1.15" evidence="6"/>
<reference evidence="21 22" key="1">
    <citation type="submission" date="2018-07" db="EMBL/GenBank/DDBJ databases">
        <title>Genome sequences of Haloplanus salinus JCM 18368T.</title>
        <authorList>
            <person name="Kim Y.B."/>
            <person name="Roh S.W."/>
        </authorList>
    </citation>
    <scope>NUCLEOTIDE SEQUENCE [LARGE SCALE GENOMIC DNA]</scope>
    <source>
        <strain evidence="21 22">JCM 18368</strain>
    </source>
</reference>
<comment type="similarity">
    <text evidence="18">In the N-terminal section; belongs to the folylpolyglutamate synthase family.</text>
</comment>
<dbReference type="OrthoDB" id="75177at2157"/>
<name>A0A368NEJ1_9EURY</name>
<keyword evidence="15" id="KW-0511">Multifunctional enzyme</keyword>
<evidence type="ECO:0000256" key="4">
    <source>
        <dbReference type="ARBA" id="ARBA00005150"/>
    </source>
</evidence>
<dbReference type="EMBL" id="QPHM01000001">
    <property type="protein sequence ID" value="RCU48510.1"/>
    <property type="molecule type" value="Genomic_DNA"/>
</dbReference>
<dbReference type="SUPFAM" id="SSF53244">
    <property type="entry name" value="MurD-like peptide ligases, peptide-binding domain"/>
    <property type="match status" value="1"/>
</dbReference>
<dbReference type="GO" id="GO:0004156">
    <property type="term" value="F:dihydropteroate synthase activity"/>
    <property type="evidence" value="ECO:0007669"/>
    <property type="project" value="UniProtKB-EC"/>
</dbReference>
<evidence type="ECO:0000256" key="7">
    <source>
        <dbReference type="ARBA" id="ARBA00013025"/>
    </source>
</evidence>
<dbReference type="PROSITE" id="PS00792">
    <property type="entry name" value="DHPS_1"/>
    <property type="match status" value="1"/>
</dbReference>
<evidence type="ECO:0000256" key="2">
    <source>
        <dbReference type="ARBA" id="ARBA00001946"/>
    </source>
</evidence>
<evidence type="ECO:0000256" key="10">
    <source>
        <dbReference type="ARBA" id="ARBA00022723"/>
    </source>
</evidence>
<dbReference type="Pfam" id="PF00809">
    <property type="entry name" value="Pterin_bind"/>
    <property type="match status" value="1"/>
</dbReference>
<keyword evidence="10" id="KW-0479">Metal-binding</keyword>
<dbReference type="PROSITE" id="PS00793">
    <property type="entry name" value="DHPS_2"/>
    <property type="match status" value="1"/>
</dbReference>
<evidence type="ECO:0000256" key="12">
    <source>
        <dbReference type="ARBA" id="ARBA00022840"/>
    </source>
</evidence>
<dbReference type="Pfam" id="PF08245">
    <property type="entry name" value="Mur_ligase_M"/>
    <property type="match status" value="1"/>
</dbReference>
<evidence type="ECO:0000256" key="6">
    <source>
        <dbReference type="ARBA" id="ARBA00012458"/>
    </source>
</evidence>
<dbReference type="GO" id="GO:0046656">
    <property type="term" value="P:folic acid biosynthetic process"/>
    <property type="evidence" value="ECO:0007669"/>
    <property type="project" value="UniProtKB-KW"/>
</dbReference>
<keyword evidence="8" id="KW-0436">Ligase</keyword>
<evidence type="ECO:0000259" key="20">
    <source>
        <dbReference type="PROSITE" id="PS50972"/>
    </source>
</evidence>
<dbReference type="CDD" id="cd00739">
    <property type="entry name" value="DHPS"/>
    <property type="match status" value="1"/>
</dbReference>
<keyword evidence="14" id="KW-0289">Folate biosynthesis</keyword>
<comment type="cofactor">
    <cofactor evidence="2">
        <name>Mg(2+)</name>
        <dbReference type="ChEBI" id="CHEBI:18420"/>
    </cofactor>
</comment>
<proteinExistence type="inferred from homology"/>
<dbReference type="InterPro" id="IPR013221">
    <property type="entry name" value="Mur_ligase_cen"/>
</dbReference>
<dbReference type="RefSeq" id="WP_114450142.1">
    <property type="nucleotide sequence ID" value="NZ_QPHM01000001.1"/>
</dbReference>
<dbReference type="AlphaFoldDB" id="A0A368NEJ1"/>
<dbReference type="InterPro" id="IPR036615">
    <property type="entry name" value="Mur_ligase_C_dom_sf"/>
</dbReference>
<dbReference type="GO" id="GO:0046654">
    <property type="term" value="P:tetrahydrofolate biosynthetic process"/>
    <property type="evidence" value="ECO:0007669"/>
    <property type="project" value="TreeGrafter"/>
</dbReference>
<comment type="similarity">
    <text evidence="5">In the C-terminal section; belongs to the DHPS family.</text>
</comment>
<evidence type="ECO:0000313" key="21">
    <source>
        <dbReference type="EMBL" id="RCU48510.1"/>
    </source>
</evidence>
<keyword evidence="9 21" id="KW-0808">Transferase</keyword>
<dbReference type="InterPro" id="IPR004101">
    <property type="entry name" value="Mur_ligase_C"/>
</dbReference>
<evidence type="ECO:0000256" key="16">
    <source>
        <dbReference type="ARBA" id="ARBA00047493"/>
    </source>
</evidence>
<dbReference type="Gene3D" id="3.90.190.20">
    <property type="entry name" value="Mur ligase, C-terminal domain"/>
    <property type="match status" value="1"/>
</dbReference>
<protein>
    <recommendedName>
        <fullName evidence="19">Probable bifunctional folylpolyglutamate synthase/dihydropteroate synthase</fullName>
        <ecNumber evidence="6">2.5.1.15</ecNumber>
        <ecNumber evidence="7">6.3.2.17</ecNumber>
    </recommendedName>
</protein>
<accession>A0A368NEJ1</accession>
<dbReference type="Gene3D" id="3.40.1190.10">
    <property type="entry name" value="Mur-like, catalytic domain"/>
    <property type="match status" value="1"/>
</dbReference>
<evidence type="ECO:0000256" key="9">
    <source>
        <dbReference type="ARBA" id="ARBA00022679"/>
    </source>
</evidence>
<comment type="pathway">
    <text evidence="4">Cofactor biosynthesis; tetrahydrofolylpolyglutamate biosynthesis.</text>
</comment>